<evidence type="ECO:0000256" key="1">
    <source>
        <dbReference type="SAM" id="Phobius"/>
    </source>
</evidence>
<dbReference type="InterPro" id="IPR001223">
    <property type="entry name" value="Glyco_hydro18_cat"/>
</dbReference>
<dbReference type="PANTHER" id="PTHR46476">
    <property type="entry name" value="CHITINASE 2-LIKE"/>
    <property type="match status" value="1"/>
</dbReference>
<organism evidence="3 4">
    <name type="scientific">Tripterygium wilfordii</name>
    <name type="common">Thunder God vine</name>
    <dbReference type="NCBI Taxonomy" id="458696"/>
    <lineage>
        <taxon>Eukaryota</taxon>
        <taxon>Viridiplantae</taxon>
        <taxon>Streptophyta</taxon>
        <taxon>Embryophyta</taxon>
        <taxon>Tracheophyta</taxon>
        <taxon>Spermatophyta</taxon>
        <taxon>Magnoliopsida</taxon>
        <taxon>eudicotyledons</taxon>
        <taxon>Gunneridae</taxon>
        <taxon>Pentapetalae</taxon>
        <taxon>rosids</taxon>
        <taxon>fabids</taxon>
        <taxon>Celastrales</taxon>
        <taxon>Celastraceae</taxon>
        <taxon>Tripterygium</taxon>
    </lineage>
</organism>
<dbReference type="GO" id="GO:0005975">
    <property type="term" value="P:carbohydrate metabolic process"/>
    <property type="evidence" value="ECO:0007669"/>
    <property type="project" value="InterPro"/>
</dbReference>
<dbReference type="PANTHER" id="PTHR46476:SF9">
    <property type="entry name" value="GH18 DOMAIN-CONTAINING PROTEIN"/>
    <property type="match status" value="1"/>
</dbReference>
<keyword evidence="1" id="KW-0472">Membrane</keyword>
<proteinExistence type="predicted"/>
<dbReference type="PROSITE" id="PS51910">
    <property type="entry name" value="GH18_2"/>
    <property type="match status" value="1"/>
</dbReference>
<comment type="caution">
    <text evidence="3">The sequence shown here is derived from an EMBL/GenBank/DDBJ whole genome shotgun (WGS) entry which is preliminary data.</text>
</comment>
<name>A0A7J7DZL1_TRIWF</name>
<protein>
    <submittedName>
        <fullName evidence="3">Chitinase 2-like</fullName>
    </submittedName>
</protein>
<accession>A0A7J7DZL1</accession>
<keyword evidence="1" id="KW-0812">Transmembrane</keyword>
<dbReference type="InterPro" id="IPR017853">
    <property type="entry name" value="GH"/>
</dbReference>
<evidence type="ECO:0000313" key="3">
    <source>
        <dbReference type="EMBL" id="KAF5751798.1"/>
    </source>
</evidence>
<dbReference type="OrthoDB" id="3012298at2759"/>
<keyword evidence="4" id="KW-1185">Reference proteome</keyword>
<dbReference type="InParanoid" id="A0A7J7DZL1"/>
<dbReference type="Gene3D" id="3.20.20.80">
    <property type="entry name" value="Glycosidases"/>
    <property type="match status" value="1"/>
</dbReference>
<dbReference type="SUPFAM" id="SSF51445">
    <property type="entry name" value="(Trans)glycosidases"/>
    <property type="match status" value="1"/>
</dbReference>
<dbReference type="Proteomes" id="UP000593562">
    <property type="component" value="Unassembled WGS sequence"/>
</dbReference>
<evidence type="ECO:0000259" key="2">
    <source>
        <dbReference type="PROSITE" id="PS51910"/>
    </source>
</evidence>
<keyword evidence="1" id="KW-1133">Transmembrane helix</keyword>
<reference evidence="3 4" key="1">
    <citation type="journal article" date="2020" name="Nat. Commun.">
        <title>Genome of Tripterygium wilfordii and identification of cytochrome P450 involved in triptolide biosynthesis.</title>
        <authorList>
            <person name="Tu L."/>
            <person name="Su P."/>
            <person name="Zhang Z."/>
            <person name="Gao L."/>
            <person name="Wang J."/>
            <person name="Hu T."/>
            <person name="Zhou J."/>
            <person name="Zhang Y."/>
            <person name="Zhao Y."/>
            <person name="Liu Y."/>
            <person name="Song Y."/>
            <person name="Tong Y."/>
            <person name="Lu Y."/>
            <person name="Yang J."/>
            <person name="Xu C."/>
            <person name="Jia M."/>
            <person name="Peters R.J."/>
            <person name="Huang L."/>
            <person name="Gao W."/>
        </authorList>
    </citation>
    <scope>NUCLEOTIDE SEQUENCE [LARGE SCALE GENOMIC DNA]</scope>
    <source>
        <strain evidence="4">cv. XIE 37</strain>
        <tissue evidence="3">Leaf</tissue>
    </source>
</reference>
<evidence type="ECO:0000313" key="4">
    <source>
        <dbReference type="Proteomes" id="UP000593562"/>
    </source>
</evidence>
<dbReference type="EMBL" id="JAAARO010000002">
    <property type="protein sequence ID" value="KAF5751798.1"/>
    <property type="molecule type" value="Genomic_DNA"/>
</dbReference>
<feature type="transmembrane region" description="Helical" evidence="1">
    <location>
        <begin position="6"/>
        <end position="25"/>
    </location>
</feature>
<gene>
    <name evidence="3" type="ORF">HS088_TW02G00816</name>
</gene>
<dbReference type="AlphaFoldDB" id="A0A7J7DZL1"/>
<sequence length="315" mass="35875">METVNYLHHFFLLCFAGLAFIGHRYTDAKVMMEYIGPAGKPVSFYSVPIEDGIDFHFILSFAIDADQSGNPQNGIFSPNWPKTLTPESLADIKNKNPKVKALASLSGWSLNKKLLYWYDPQDPQKWISNAFTSLKYIALKYHLDGIDIDYQNFPKGNKTSFAYCIGELITQLKKEKVISVATIAPYYATVQHYIELYEKYGGAIDYINYQFFTDKVQTPELYLEAFKLQASHFDKEKLLPSFEVDGRGIHGDSFLDALYLLEKNGFEVNGVMIFSADASGAGLSEYYYEYKSQNFLLESAKSKKCNKSEEIPRLV</sequence>
<dbReference type="Pfam" id="PF00704">
    <property type="entry name" value="Glyco_hydro_18"/>
    <property type="match status" value="1"/>
</dbReference>
<feature type="domain" description="GH18" evidence="2">
    <location>
        <begin position="29"/>
        <end position="315"/>
    </location>
</feature>